<dbReference type="EMBL" id="VIWU01000001">
    <property type="protein sequence ID" value="TWF75366.1"/>
    <property type="molecule type" value="Genomic_DNA"/>
</dbReference>
<evidence type="ECO:0000313" key="2">
    <source>
        <dbReference type="EMBL" id="TWF75366.1"/>
    </source>
</evidence>
<keyword evidence="1" id="KW-0812">Transmembrane</keyword>
<gene>
    <name evidence="2" type="ORF">FHX44_111250</name>
</gene>
<dbReference type="Proteomes" id="UP000321261">
    <property type="component" value="Unassembled WGS sequence"/>
</dbReference>
<accession>A0A561SKH8</accession>
<dbReference type="AlphaFoldDB" id="A0A561SKH8"/>
<proteinExistence type="predicted"/>
<dbReference type="RefSeq" id="WP_147254580.1">
    <property type="nucleotide sequence ID" value="NZ_VIWU01000001.1"/>
</dbReference>
<protein>
    <submittedName>
        <fullName evidence="2">Uncharacterized protein</fullName>
    </submittedName>
</protein>
<keyword evidence="1" id="KW-0472">Membrane</keyword>
<organism evidence="2 3">
    <name type="scientific">Pseudonocardia hierapolitana</name>
    <dbReference type="NCBI Taxonomy" id="1128676"/>
    <lineage>
        <taxon>Bacteria</taxon>
        <taxon>Bacillati</taxon>
        <taxon>Actinomycetota</taxon>
        <taxon>Actinomycetes</taxon>
        <taxon>Pseudonocardiales</taxon>
        <taxon>Pseudonocardiaceae</taxon>
        <taxon>Pseudonocardia</taxon>
    </lineage>
</organism>
<name>A0A561SKH8_9PSEU</name>
<feature type="transmembrane region" description="Helical" evidence="1">
    <location>
        <begin position="30"/>
        <end position="47"/>
    </location>
</feature>
<sequence length="64" mass="6445">MVRQAVLVDAALAAVLTALAVDAAVRTGADGWLAYLMAVLIVAPVAVRQRVPVLATGIMAGAMA</sequence>
<evidence type="ECO:0000313" key="3">
    <source>
        <dbReference type="Proteomes" id="UP000321261"/>
    </source>
</evidence>
<reference evidence="2 3" key="1">
    <citation type="submission" date="2019-06" db="EMBL/GenBank/DDBJ databases">
        <title>Sequencing the genomes of 1000 actinobacteria strains.</title>
        <authorList>
            <person name="Klenk H.-P."/>
        </authorList>
    </citation>
    <scope>NUCLEOTIDE SEQUENCE [LARGE SCALE GENOMIC DNA]</scope>
    <source>
        <strain evidence="2 3">DSM 45671</strain>
    </source>
</reference>
<keyword evidence="3" id="KW-1185">Reference proteome</keyword>
<evidence type="ECO:0000256" key="1">
    <source>
        <dbReference type="SAM" id="Phobius"/>
    </source>
</evidence>
<comment type="caution">
    <text evidence="2">The sequence shown here is derived from an EMBL/GenBank/DDBJ whole genome shotgun (WGS) entry which is preliminary data.</text>
</comment>
<keyword evidence="1" id="KW-1133">Transmembrane helix</keyword>